<dbReference type="InterPro" id="IPR003439">
    <property type="entry name" value="ABC_transporter-like_ATP-bd"/>
</dbReference>
<dbReference type="STRING" id="156980.SAMN04489745_2808"/>
<feature type="region of interest" description="Disordered" evidence="4">
    <location>
        <begin position="390"/>
        <end position="423"/>
    </location>
</feature>
<evidence type="ECO:0000256" key="4">
    <source>
        <dbReference type="SAM" id="MobiDB-lite"/>
    </source>
</evidence>
<dbReference type="Proteomes" id="UP000182652">
    <property type="component" value="Unassembled WGS sequence"/>
</dbReference>
<dbReference type="GO" id="GO:0005524">
    <property type="term" value="F:ATP binding"/>
    <property type="evidence" value="ECO:0007669"/>
    <property type="project" value="UniProtKB-KW"/>
</dbReference>
<keyword evidence="3 6" id="KW-0067">ATP-binding</keyword>
<dbReference type="AlphaFoldDB" id="A0A1H4SBB8"/>
<dbReference type="PROSITE" id="PS00211">
    <property type="entry name" value="ABC_TRANSPORTER_1"/>
    <property type="match status" value="1"/>
</dbReference>
<evidence type="ECO:0000256" key="1">
    <source>
        <dbReference type="ARBA" id="ARBA00022737"/>
    </source>
</evidence>
<dbReference type="InterPro" id="IPR017871">
    <property type="entry name" value="ABC_transporter-like_CS"/>
</dbReference>
<proteinExistence type="predicted"/>
<keyword evidence="1" id="KW-0677">Repeat</keyword>
<name>A0A1H4SBB8_9MICC</name>
<organism evidence="6 7">
    <name type="scientific">Arthrobacter woluwensis</name>
    <dbReference type="NCBI Taxonomy" id="156980"/>
    <lineage>
        <taxon>Bacteria</taxon>
        <taxon>Bacillati</taxon>
        <taxon>Actinomycetota</taxon>
        <taxon>Actinomycetes</taxon>
        <taxon>Micrococcales</taxon>
        <taxon>Micrococcaceae</taxon>
        <taxon>Arthrobacter</taxon>
    </lineage>
</organism>
<dbReference type="FunFam" id="3.40.50.300:FF:000011">
    <property type="entry name" value="Putative ABC transporter ATP-binding component"/>
    <property type="match status" value="1"/>
</dbReference>
<feature type="compositionally biased region" description="Low complexity" evidence="4">
    <location>
        <begin position="240"/>
        <end position="268"/>
    </location>
</feature>
<feature type="compositionally biased region" description="Polar residues" evidence="4">
    <location>
        <begin position="394"/>
        <end position="403"/>
    </location>
</feature>
<evidence type="ECO:0000313" key="6">
    <source>
        <dbReference type="EMBL" id="SEC41359.1"/>
    </source>
</evidence>
<dbReference type="PANTHER" id="PTHR19211:SF6">
    <property type="entry name" value="BLL7188 PROTEIN"/>
    <property type="match status" value="1"/>
</dbReference>
<evidence type="ECO:0000256" key="3">
    <source>
        <dbReference type="ARBA" id="ARBA00022840"/>
    </source>
</evidence>
<dbReference type="Gene3D" id="3.40.50.300">
    <property type="entry name" value="P-loop containing nucleotide triphosphate hydrolases"/>
    <property type="match status" value="2"/>
</dbReference>
<dbReference type="EMBL" id="FNSN01000003">
    <property type="protein sequence ID" value="SEC41359.1"/>
    <property type="molecule type" value="Genomic_DNA"/>
</dbReference>
<dbReference type="InterPro" id="IPR003593">
    <property type="entry name" value="AAA+_ATPase"/>
</dbReference>
<dbReference type="PROSITE" id="PS50893">
    <property type="entry name" value="ABC_TRANSPORTER_2"/>
    <property type="match status" value="1"/>
</dbReference>
<evidence type="ECO:0000313" key="7">
    <source>
        <dbReference type="Proteomes" id="UP000182652"/>
    </source>
</evidence>
<dbReference type="InterPro" id="IPR050611">
    <property type="entry name" value="ABCF"/>
</dbReference>
<sequence>MHALTLQHLALDGISQRYAGRRVLSDITFAVSPGQRVGLIGENGSGKSTVLRIAAGAQRPDAGLVLRPERLGYFAQELDAPPGSTAGEVLDRAQRPALEALAALESQDVDAYAQALDDAERLGAWSAQARRGEVLAGLGLSGLDERTPVERLSGGQRSRLALAALLLEEPDALLLDEPSNHLDDAAVAYLESALRDWKGPVLFASHDRTFLDRVATRIVDLDPLPVPAVVLADAVAPASPAVPSGASRPAGAAGAVGAEPGDTTSDSGSGLGVRHFGGDYSSALRARRDLMRQWRDRYAAEQAELLALREEIEVGARNVNRKSDPRTEARASRKFYADKDARVIARRARNARVRLETLESGRVRRPPEPLRFAGFDHAATALRDVPAVDEATAEPTTAAQRASSGVDLVPGRHGDHDAGPQGPAAEAALRAHRVAVPGRLAPVSFGLGSHGRLLLTGANGSGKSTLLKALAGRVAHEGEILRADGATVGYLAQDTVFDDPGLSAAAWYARAVGFERAESTPLAALGLLPERDTGRAPGELSIGQQRRVALAALVADPPRVLLLDEPSNHLSLALVEELEEALESFAGAVVIATHDRWLRTRWRERNVPEISLG</sequence>
<keyword evidence="7" id="KW-1185">Reference proteome</keyword>
<dbReference type="GO" id="GO:0016887">
    <property type="term" value="F:ATP hydrolysis activity"/>
    <property type="evidence" value="ECO:0007669"/>
    <property type="project" value="InterPro"/>
</dbReference>
<dbReference type="PANTHER" id="PTHR19211">
    <property type="entry name" value="ATP-BINDING TRANSPORT PROTEIN-RELATED"/>
    <property type="match status" value="1"/>
</dbReference>
<keyword evidence="2" id="KW-0547">Nucleotide-binding</keyword>
<accession>A0A1H4SBB8</accession>
<gene>
    <name evidence="6" type="ORF">SAMN04489745_2808</name>
</gene>
<feature type="domain" description="ABC transporter" evidence="5">
    <location>
        <begin position="9"/>
        <end position="248"/>
    </location>
</feature>
<protein>
    <submittedName>
        <fullName evidence="6">Macrolide transport system ATP-binding/permease protein</fullName>
    </submittedName>
</protein>
<evidence type="ECO:0000256" key="2">
    <source>
        <dbReference type="ARBA" id="ARBA00022741"/>
    </source>
</evidence>
<dbReference type="Pfam" id="PF00005">
    <property type="entry name" value="ABC_tran"/>
    <property type="match status" value="2"/>
</dbReference>
<dbReference type="SMART" id="SM00382">
    <property type="entry name" value="AAA"/>
    <property type="match status" value="2"/>
</dbReference>
<dbReference type="SUPFAM" id="SSF52540">
    <property type="entry name" value="P-loop containing nucleoside triphosphate hydrolases"/>
    <property type="match status" value="2"/>
</dbReference>
<feature type="region of interest" description="Disordered" evidence="4">
    <location>
        <begin position="240"/>
        <end position="272"/>
    </location>
</feature>
<dbReference type="CDD" id="cd03221">
    <property type="entry name" value="ABCF_EF-3"/>
    <property type="match status" value="1"/>
</dbReference>
<reference evidence="6 7" key="1">
    <citation type="submission" date="2016-10" db="EMBL/GenBank/DDBJ databases">
        <authorList>
            <person name="de Groot N.N."/>
        </authorList>
    </citation>
    <scope>NUCLEOTIDE SEQUENCE [LARGE SCALE GENOMIC DNA]</scope>
    <source>
        <strain evidence="6 7">DSM 10495</strain>
    </source>
</reference>
<dbReference type="RefSeq" id="WP_066216860.1">
    <property type="nucleotide sequence ID" value="NZ_FNSN01000003.1"/>
</dbReference>
<evidence type="ECO:0000259" key="5">
    <source>
        <dbReference type="PROSITE" id="PS50893"/>
    </source>
</evidence>
<dbReference type="InterPro" id="IPR027417">
    <property type="entry name" value="P-loop_NTPase"/>
</dbReference>